<dbReference type="InterPro" id="IPR016181">
    <property type="entry name" value="Acyl_CoA_acyltransferase"/>
</dbReference>
<evidence type="ECO:0000313" key="8">
    <source>
        <dbReference type="EMBL" id="MEE2058791.1"/>
    </source>
</evidence>
<accession>A0ABU7LB73</accession>
<feature type="transmembrane region" description="Helical" evidence="6">
    <location>
        <begin position="469"/>
        <end position="489"/>
    </location>
</feature>
<dbReference type="InterPro" id="IPR024320">
    <property type="entry name" value="LPG_synthase_C"/>
</dbReference>
<dbReference type="SUPFAM" id="SSF55729">
    <property type="entry name" value="Acyl-CoA N-acyltransferases (Nat)"/>
    <property type="match status" value="1"/>
</dbReference>
<name>A0ABU7LB73_9NOCA</name>
<evidence type="ECO:0000313" key="9">
    <source>
        <dbReference type="Proteomes" id="UP001336020"/>
    </source>
</evidence>
<feature type="transmembrane region" description="Helical" evidence="6">
    <location>
        <begin position="300"/>
        <end position="321"/>
    </location>
</feature>
<dbReference type="Proteomes" id="UP001336020">
    <property type="component" value="Unassembled WGS sequence"/>
</dbReference>
<feature type="transmembrane region" description="Helical" evidence="6">
    <location>
        <begin position="155"/>
        <end position="172"/>
    </location>
</feature>
<keyword evidence="2" id="KW-1003">Cell membrane</keyword>
<dbReference type="InterPro" id="IPR051211">
    <property type="entry name" value="PG_lysyltransferase"/>
</dbReference>
<organism evidence="8 9">
    <name type="scientific">Rhodococcus artemisiae</name>
    <dbReference type="NCBI Taxonomy" id="714159"/>
    <lineage>
        <taxon>Bacteria</taxon>
        <taxon>Bacillati</taxon>
        <taxon>Actinomycetota</taxon>
        <taxon>Actinomycetes</taxon>
        <taxon>Mycobacteriales</taxon>
        <taxon>Nocardiaceae</taxon>
        <taxon>Rhodococcus</taxon>
    </lineage>
</organism>
<dbReference type="PANTHER" id="PTHR34697">
    <property type="entry name" value="PHOSPHATIDYLGLYCEROL LYSYLTRANSFERASE"/>
    <property type="match status" value="1"/>
</dbReference>
<evidence type="ECO:0000256" key="5">
    <source>
        <dbReference type="ARBA" id="ARBA00023136"/>
    </source>
</evidence>
<proteinExistence type="predicted"/>
<evidence type="ECO:0000256" key="3">
    <source>
        <dbReference type="ARBA" id="ARBA00022692"/>
    </source>
</evidence>
<keyword evidence="3 6" id="KW-0812">Transmembrane</keyword>
<dbReference type="PANTHER" id="PTHR34697:SF2">
    <property type="entry name" value="PHOSPHATIDYLGLYCEROL LYSYLTRANSFERASE"/>
    <property type="match status" value="1"/>
</dbReference>
<protein>
    <submittedName>
        <fullName evidence="8">DUF2156 domain-containing protein</fullName>
    </submittedName>
</protein>
<evidence type="ECO:0000256" key="2">
    <source>
        <dbReference type="ARBA" id="ARBA00022475"/>
    </source>
</evidence>
<gene>
    <name evidence="8" type="ORF">Q7514_14805</name>
</gene>
<comment type="subcellular location">
    <subcellularLocation>
        <location evidence="1">Cell membrane</location>
        <topology evidence="1">Multi-pass membrane protein</topology>
    </subcellularLocation>
</comment>
<feature type="transmembrane region" description="Helical" evidence="6">
    <location>
        <begin position="406"/>
        <end position="429"/>
    </location>
</feature>
<feature type="transmembrane region" description="Helical" evidence="6">
    <location>
        <begin position="328"/>
        <end position="351"/>
    </location>
</feature>
<sequence length="846" mass="91078">MAEPATRTRRPVRQRRRTVLTRGTSMLRRAPVTLGLLAGLWILAAATGSVLHGPSRDVAHNVSLGIASFSDGHAWVLWTSGLFASRLSEYLLATVVIVAVAAPVENISGSGRFAVSAVATQGAGAAAALALAQIASMVPNAWGLELHGHLIEDPLPWVIGTLLAATAAMPTLWRRRIRMVTVVFLVTTALFAGHLQDLTRLCAALAGLALGPILFRDRTHTTTLGGTIREQRTLVALVVAASVLGPMLAAFSPHAIGPLSALRELFGQVPYTARELVDVCADPTLQGECRKGQQALRLSGFGPVVANLMPAVVLLVGAEGLRRGRRAAWLLVTWGHAALIAAAAASIIVRITERDEARSLVYGVHRHGSLYQELAPLSALLAVLIVLLATHRLFDVRAPRGTYRHVFLTTVAAAAVALVVYVAVGSLLADGFDRDSGPVTLLRDFPHRLVPPVYLQLFDPPVLPSTTPATVLFEWVGVAVWIVFAVLMLRSFMVPVLGHSPADEQRVRALLRSPGGDSLSWMITWPGNSYWFSDNGAHTIAYRVHSGVALTTGGPVGDPATRAGAVDAFAAYCQRNGWTPCFYSVGEDLAVIAREHGWGCVQIAEETMIDLPDLAFKGKKFQDVRTSLNRAAKQGIEARWTTFAEAPLSVTSRIVEISEEWVADKGLPEMGFTLGGLDELKDPEVRLLVALDADEHVHGVTSWMPVFRDGELVGLTLDFMRRHSDGFPPAMEFLIASAALSAQEDGLEFLSLSGAPLASAADASDGDDRGALDDLLDLLGHTLEPVYGFRSLLAFKAKFQPRYRPMYMVFPDSTALPGIGMAVSHAYLPNMSFEQGRQLMSRILQR</sequence>
<feature type="transmembrane region" description="Helical" evidence="6">
    <location>
        <begin position="72"/>
        <end position="101"/>
    </location>
</feature>
<evidence type="ECO:0000256" key="4">
    <source>
        <dbReference type="ARBA" id="ARBA00022989"/>
    </source>
</evidence>
<feature type="domain" description="Phosphatidylglycerol lysyltransferase C-terminal" evidence="7">
    <location>
        <begin position="509"/>
        <end position="810"/>
    </location>
</feature>
<comment type="caution">
    <text evidence="8">The sequence shown here is derived from an EMBL/GenBank/DDBJ whole genome shotgun (WGS) entry which is preliminary data.</text>
</comment>
<reference evidence="8 9" key="1">
    <citation type="submission" date="2023-07" db="EMBL/GenBank/DDBJ databases">
        <authorList>
            <person name="Girao M."/>
            <person name="Carvalho M.F."/>
        </authorList>
    </citation>
    <scope>NUCLEOTIDE SEQUENCE [LARGE SCALE GENOMIC DNA]</scope>
    <source>
        <strain evidence="8 9">YIM65754</strain>
    </source>
</reference>
<evidence type="ECO:0000256" key="6">
    <source>
        <dbReference type="SAM" id="Phobius"/>
    </source>
</evidence>
<feature type="transmembrane region" description="Helical" evidence="6">
    <location>
        <begin position="235"/>
        <end position="256"/>
    </location>
</feature>
<dbReference type="Pfam" id="PF09924">
    <property type="entry name" value="LPG_synthase_C"/>
    <property type="match status" value="1"/>
</dbReference>
<feature type="transmembrane region" description="Helical" evidence="6">
    <location>
        <begin position="374"/>
        <end position="394"/>
    </location>
</feature>
<evidence type="ECO:0000259" key="7">
    <source>
        <dbReference type="Pfam" id="PF09924"/>
    </source>
</evidence>
<keyword evidence="9" id="KW-1185">Reference proteome</keyword>
<keyword evidence="5 6" id="KW-0472">Membrane</keyword>
<evidence type="ECO:0000256" key="1">
    <source>
        <dbReference type="ARBA" id="ARBA00004651"/>
    </source>
</evidence>
<keyword evidence="4 6" id="KW-1133">Transmembrane helix</keyword>
<feature type="transmembrane region" description="Helical" evidence="6">
    <location>
        <begin position="113"/>
        <end position="135"/>
    </location>
</feature>
<dbReference type="EMBL" id="JAUTXY010000006">
    <property type="protein sequence ID" value="MEE2058791.1"/>
    <property type="molecule type" value="Genomic_DNA"/>
</dbReference>